<evidence type="ECO:0000313" key="1">
    <source>
        <dbReference type="EMBL" id="KAK3802808.1"/>
    </source>
</evidence>
<accession>A0AAE1BAQ1</accession>
<dbReference type="AlphaFoldDB" id="A0AAE1BAQ1"/>
<organism evidence="1 2">
    <name type="scientific">Elysia crispata</name>
    <name type="common">lettuce slug</name>
    <dbReference type="NCBI Taxonomy" id="231223"/>
    <lineage>
        <taxon>Eukaryota</taxon>
        <taxon>Metazoa</taxon>
        <taxon>Spiralia</taxon>
        <taxon>Lophotrochozoa</taxon>
        <taxon>Mollusca</taxon>
        <taxon>Gastropoda</taxon>
        <taxon>Heterobranchia</taxon>
        <taxon>Euthyneura</taxon>
        <taxon>Panpulmonata</taxon>
        <taxon>Sacoglossa</taxon>
        <taxon>Placobranchoidea</taxon>
        <taxon>Plakobranchidae</taxon>
        <taxon>Elysia</taxon>
    </lineage>
</organism>
<evidence type="ECO:0000313" key="2">
    <source>
        <dbReference type="Proteomes" id="UP001283361"/>
    </source>
</evidence>
<sequence length="219" mass="24473">MKLRNCVGLRSRPISHSPVLLDNQSKKLISPAGTSTCRTTAALGGLQQSAGVGGGWEAMQSDNGLPNGDSLSTGDVSNRWAAVRLGYFNINKPLNPHSGRLQIGRDLVDGLRHVLDHAQWVGYNILEITFQWVGYNILEITFQWGKRTHGSVCWPLWFCIQGDRYWHWRDEDLVREMGVSGVVRSQCSGVIPLLPRRKIRLPEKQIAHTPCPLADRGLR</sequence>
<reference evidence="1" key="1">
    <citation type="journal article" date="2023" name="G3 (Bethesda)">
        <title>A reference genome for the long-term kleptoplast-retaining sea slug Elysia crispata morphotype clarki.</title>
        <authorList>
            <person name="Eastman K.E."/>
            <person name="Pendleton A.L."/>
            <person name="Shaikh M.A."/>
            <person name="Suttiyut T."/>
            <person name="Ogas R."/>
            <person name="Tomko P."/>
            <person name="Gavelis G."/>
            <person name="Widhalm J.R."/>
            <person name="Wisecaver J.H."/>
        </authorList>
    </citation>
    <scope>NUCLEOTIDE SEQUENCE</scope>
    <source>
        <strain evidence="1">ECLA1</strain>
    </source>
</reference>
<proteinExistence type="predicted"/>
<name>A0AAE1BAQ1_9GAST</name>
<dbReference type="EMBL" id="JAWDGP010000216">
    <property type="protein sequence ID" value="KAK3802808.1"/>
    <property type="molecule type" value="Genomic_DNA"/>
</dbReference>
<keyword evidence="2" id="KW-1185">Reference proteome</keyword>
<dbReference type="Proteomes" id="UP001283361">
    <property type="component" value="Unassembled WGS sequence"/>
</dbReference>
<protein>
    <submittedName>
        <fullName evidence="1">Uncharacterized protein</fullName>
    </submittedName>
</protein>
<comment type="caution">
    <text evidence="1">The sequence shown here is derived from an EMBL/GenBank/DDBJ whole genome shotgun (WGS) entry which is preliminary data.</text>
</comment>
<gene>
    <name evidence="1" type="ORF">RRG08_012322</name>
</gene>